<keyword evidence="1" id="KW-0732">Signal</keyword>
<feature type="chain" id="PRO_5003226860" evidence="1">
    <location>
        <begin position="42"/>
        <end position="120"/>
    </location>
</feature>
<accession>E8RW12</accession>
<evidence type="ECO:0000313" key="2">
    <source>
        <dbReference type="EMBL" id="ADU15434.1"/>
    </source>
</evidence>
<protein>
    <submittedName>
        <fullName evidence="2">Uncharacterized protein</fullName>
    </submittedName>
</protein>
<dbReference type="AlphaFoldDB" id="E8RW12"/>
<dbReference type="KEGG" id="aex:Astex_3825"/>
<keyword evidence="2" id="KW-0614">Plasmid</keyword>
<keyword evidence="3" id="KW-1185">Reference proteome</keyword>
<gene>
    <name evidence="2" type="ordered locus">Astex_3825</name>
</gene>
<evidence type="ECO:0000256" key="1">
    <source>
        <dbReference type="SAM" id="SignalP"/>
    </source>
</evidence>
<sequence length="120" mass="13001">MAKRQSRYTFDFMQRRLRFNAVSMIMGLMAMILCVSTPAAAETMMNHPAMGAVSANEIPEMPCCPEKAPAVGKACGLQCPVIAPASYDFLVVMKTDALTFTVNSAHYGGITFGPRVPPPR</sequence>
<organism evidence="2 3">
    <name type="scientific">Asticcacaulis excentricus (strain ATCC 15261 / DSM 4724 / KCTC 12464 / NCIMB 9791 / VKM B-1370 / CB 48)</name>
    <dbReference type="NCBI Taxonomy" id="573065"/>
    <lineage>
        <taxon>Bacteria</taxon>
        <taxon>Pseudomonadati</taxon>
        <taxon>Pseudomonadota</taxon>
        <taxon>Alphaproteobacteria</taxon>
        <taxon>Caulobacterales</taxon>
        <taxon>Caulobacteraceae</taxon>
        <taxon>Asticcacaulis</taxon>
    </lineage>
</organism>
<feature type="signal peptide" evidence="1">
    <location>
        <begin position="1"/>
        <end position="41"/>
    </location>
</feature>
<reference evidence="3" key="1">
    <citation type="submission" date="2010-12" db="EMBL/GenBank/DDBJ databases">
        <title>Complete sequence of plasmid 2 of Asticcacaulis excentricus CB 48.</title>
        <authorList>
            <consortium name="US DOE Joint Genome Institute"/>
            <person name="Lucas S."/>
            <person name="Copeland A."/>
            <person name="Lapidus A."/>
            <person name="Cheng J.-F."/>
            <person name="Bruce D."/>
            <person name="Goodwin L."/>
            <person name="Pitluck S."/>
            <person name="Teshima H."/>
            <person name="Davenport K."/>
            <person name="Detter J.C."/>
            <person name="Han C."/>
            <person name="Tapia R."/>
            <person name="Land M."/>
            <person name="Hauser L."/>
            <person name="Jeffries C."/>
            <person name="Kyrpides N."/>
            <person name="Ivanova N."/>
            <person name="Ovchinnikova G."/>
            <person name="Brun Y.V."/>
            <person name="Woyke T."/>
        </authorList>
    </citation>
    <scope>NUCLEOTIDE SEQUENCE [LARGE SCALE GENOMIC DNA]</scope>
    <source>
        <strain evidence="3">ATCC 15261 / DSM 4724 / KCTC 12464 / NCIMB 9791 / VKM B-1370 / CB 48</strain>
        <plasmid evidence="3">pASTEX02</plasmid>
    </source>
</reference>
<dbReference type="OrthoDB" id="7173075at2"/>
<dbReference type="Proteomes" id="UP000001492">
    <property type="component" value="Plasmid pASTEX02"/>
</dbReference>
<name>E8RW12_ASTEC</name>
<dbReference type="EMBL" id="CP002398">
    <property type="protein sequence ID" value="ADU15434.1"/>
    <property type="molecule type" value="Genomic_DNA"/>
</dbReference>
<dbReference type="HOGENOM" id="CLU_2044862_0_0_5"/>
<geneLocation type="plasmid" evidence="2 3">
    <name>pASTEX02</name>
</geneLocation>
<proteinExistence type="predicted"/>
<evidence type="ECO:0000313" key="3">
    <source>
        <dbReference type="Proteomes" id="UP000001492"/>
    </source>
</evidence>